<proteinExistence type="predicted"/>
<name>A0A2I0AMI1_9ASPA</name>
<dbReference type="Proteomes" id="UP000236161">
    <property type="component" value="Unassembled WGS sequence"/>
</dbReference>
<dbReference type="PANTHER" id="PTHR33052">
    <property type="entry name" value="DUF4228 DOMAIN PROTEIN-RELATED"/>
    <property type="match status" value="1"/>
</dbReference>
<keyword evidence="2" id="KW-1185">Reference proteome</keyword>
<protein>
    <submittedName>
        <fullName evidence="1">Uncharacterized protein</fullName>
    </submittedName>
</protein>
<sequence length="337" mass="35729">MGNMVSCSCSEQWWGAAAGGPSTALVLDAEGERVGTVALPATAADVMREAPPEMVVAPAGEVSRTQRGVGLPPDRQLSAGELYLLLPAASLGSRLSDERMESVAAAMRAADRRTKRIRRGVVSPEKMEAADEEEAVGGVGGGRKKGFVERKVGRRGGRRRVGQCHRWRPALHTIDESSDFSVVTLRAQPAMGNLLACSSPVAGFSSSGGIVVFMPDGGVRRLKTPVAAAELMLEHPGHFVAELVGGARPVALPADYELEKRTLYAVVPMAGGKAAMARSRSLPAAGRVDGSPAAEGMEFGWPPELALQRQYSSKGWKPSLGTIEERCMVKKVPHWLL</sequence>
<accession>A0A2I0AMI1</accession>
<dbReference type="InterPro" id="IPR025322">
    <property type="entry name" value="PADRE_dom"/>
</dbReference>
<dbReference type="STRING" id="1088818.A0A2I0AMI1"/>
<organism evidence="1 2">
    <name type="scientific">Apostasia shenzhenica</name>
    <dbReference type="NCBI Taxonomy" id="1088818"/>
    <lineage>
        <taxon>Eukaryota</taxon>
        <taxon>Viridiplantae</taxon>
        <taxon>Streptophyta</taxon>
        <taxon>Embryophyta</taxon>
        <taxon>Tracheophyta</taxon>
        <taxon>Spermatophyta</taxon>
        <taxon>Magnoliopsida</taxon>
        <taxon>Liliopsida</taxon>
        <taxon>Asparagales</taxon>
        <taxon>Orchidaceae</taxon>
        <taxon>Apostasioideae</taxon>
        <taxon>Apostasia</taxon>
    </lineage>
</organism>
<gene>
    <name evidence="1" type="ORF">AXF42_Ash012806</name>
</gene>
<reference evidence="1 2" key="1">
    <citation type="journal article" date="2017" name="Nature">
        <title>The Apostasia genome and the evolution of orchids.</title>
        <authorList>
            <person name="Zhang G.Q."/>
            <person name="Liu K.W."/>
            <person name="Li Z."/>
            <person name="Lohaus R."/>
            <person name="Hsiao Y.Y."/>
            <person name="Niu S.C."/>
            <person name="Wang J.Y."/>
            <person name="Lin Y.C."/>
            <person name="Xu Q."/>
            <person name="Chen L.J."/>
            <person name="Yoshida K."/>
            <person name="Fujiwara S."/>
            <person name="Wang Z.W."/>
            <person name="Zhang Y.Q."/>
            <person name="Mitsuda N."/>
            <person name="Wang M."/>
            <person name="Liu G.H."/>
            <person name="Pecoraro L."/>
            <person name="Huang H.X."/>
            <person name="Xiao X.J."/>
            <person name="Lin M."/>
            <person name="Wu X.Y."/>
            <person name="Wu W.L."/>
            <person name="Chen Y.Y."/>
            <person name="Chang S.B."/>
            <person name="Sakamoto S."/>
            <person name="Ohme-Takagi M."/>
            <person name="Yagi M."/>
            <person name="Zeng S.J."/>
            <person name="Shen C.Y."/>
            <person name="Yeh C.M."/>
            <person name="Luo Y.B."/>
            <person name="Tsai W.C."/>
            <person name="Van de Peer Y."/>
            <person name="Liu Z.J."/>
        </authorList>
    </citation>
    <scope>NUCLEOTIDE SEQUENCE [LARGE SCALE GENOMIC DNA]</scope>
    <source>
        <strain evidence="2">cv. Shenzhen</strain>
        <tissue evidence="1">Stem</tissue>
    </source>
</reference>
<evidence type="ECO:0000313" key="2">
    <source>
        <dbReference type="Proteomes" id="UP000236161"/>
    </source>
</evidence>
<dbReference type="OrthoDB" id="1921976at2759"/>
<dbReference type="AlphaFoldDB" id="A0A2I0AMI1"/>
<dbReference type="EMBL" id="KZ451970">
    <property type="protein sequence ID" value="PKA56676.1"/>
    <property type="molecule type" value="Genomic_DNA"/>
</dbReference>
<evidence type="ECO:0000313" key="1">
    <source>
        <dbReference type="EMBL" id="PKA56676.1"/>
    </source>
</evidence>
<dbReference type="Pfam" id="PF14009">
    <property type="entry name" value="PADRE"/>
    <property type="match status" value="2"/>
</dbReference>